<keyword evidence="1" id="KW-1133">Transmembrane helix</keyword>
<dbReference type="EMBL" id="JAMQOM010000005">
    <property type="protein sequence ID" value="MDS0222284.1"/>
    <property type="molecule type" value="Genomic_DNA"/>
</dbReference>
<evidence type="ECO:0000256" key="1">
    <source>
        <dbReference type="SAM" id="Phobius"/>
    </source>
</evidence>
<name>A0AAE4EZG1_9EURY</name>
<keyword evidence="1" id="KW-0472">Membrane</keyword>
<gene>
    <name evidence="2" type="ORF">NDI54_13090</name>
</gene>
<dbReference type="AlphaFoldDB" id="A0AAE4EZG1"/>
<organism evidence="2 3">
    <name type="scientific">Haloarcula terrestris</name>
    <dbReference type="NCBI Taxonomy" id="2950533"/>
    <lineage>
        <taxon>Archaea</taxon>
        <taxon>Methanobacteriati</taxon>
        <taxon>Methanobacteriota</taxon>
        <taxon>Stenosarchaea group</taxon>
        <taxon>Halobacteria</taxon>
        <taxon>Halobacteriales</taxon>
        <taxon>Haloarculaceae</taxon>
        <taxon>Haloarcula</taxon>
    </lineage>
</organism>
<comment type="caution">
    <text evidence="2">The sequence shown here is derived from an EMBL/GenBank/DDBJ whole genome shotgun (WGS) entry which is preliminary data.</text>
</comment>
<keyword evidence="1" id="KW-0812">Transmembrane</keyword>
<accession>A0AAE4EZG1</accession>
<evidence type="ECO:0000313" key="2">
    <source>
        <dbReference type="EMBL" id="MDS0222284.1"/>
    </source>
</evidence>
<evidence type="ECO:0000313" key="3">
    <source>
        <dbReference type="Proteomes" id="UP001253439"/>
    </source>
</evidence>
<keyword evidence="3" id="KW-1185">Reference proteome</keyword>
<reference evidence="2 3" key="1">
    <citation type="submission" date="2022-06" db="EMBL/GenBank/DDBJ databases">
        <title>Haloarcula sp. a new haloarchaeum isolate from saline soil.</title>
        <authorList>
            <person name="Strakova D."/>
            <person name="Galisteo C."/>
            <person name="Sanchez-Porro C."/>
            <person name="Ventosa A."/>
        </authorList>
    </citation>
    <scope>NUCLEOTIDE SEQUENCE [LARGE SCALE GENOMIC DNA]</scope>
    <source>
        <strain evidence="2 3">S1AR25-5A</strain>
    </source>
</reference>
<dbReference type="RefSeq" id="WP_310896901.1">
    <property type="nucleotide sequence ID" value="NZ_JAMQOM010000005.1"/>
</dbReference>
<proteinExistence type="predicted"/>
<dbReference type="Proteomes" id="UP001253439">
    <property type="component" value="Unassembled WGS sequence"/>
</dbReference>
<sequence>MLQLVELSILLTWLTNRVGESVLPAILLHAGANALLNYPVGGVAGATTPLGLGLLVAALTVVVTALVITAGKSLGADHPTR</sequence>
<evidence type="ECO:0008006" key="4">
    <source>
        <dbReference type="Google" id="ProtNLM"/>
    </source>
</evidence>
<protein>
    <recommendedName>
        <fullName evidence="4">CPBP family intramembrane metalloprotease</fullName>
    </recommendedName>
</protein>
<feature type="transmembrane region" description="Helical" evidence="1">
    <location>
        <begin position="52"/>
        <end position="71"/>
    </location>
</feature>